<keyword evidence="1" id="KW-0472">Membrane</keyword>
<dbReference type="RefSeq" id="WP_125295189.1">
    <property type="nucleotide sequence ID" value="NZ_JAPTZM010000001.1"/>
</dbReference>
<proteinExistence type="predicted"/>
<dbReference type="InterPro" id="IPR051532">
    <property type="entry name" value="Ester_Hydrolysis_Enzymes"/>
</dbReference>
<dbReference type="Pfam" id="PF04311">
    <property type="entry name" value="DUF459"/>
    <property type="match status" value="1"/>
</dbReference>
<comment type="caution">
    <text evidence="2">The sequence shown here is derived from an EMBL/GenBank/DDBJ whole genome shotgun (WGS) entry which is preliminary data.</text>
</comment>
<dbReference type="Proteomes" id="UP000275331">
    <property type="component" value="Unassembled WGS sequence"/>
</dbReference>
<dbReference type="InterPro" id="IPR007407">
    <property type="entry name" value="DUF459"/>
</dbReference>
<organism evidence="2 3">
    <name type="scientific">Atlantibacter subterraneus</name>
    <dbReference type="NCBI Taxonomy" id="255519"/>
    <lineage>
        <taxon>Bacteria</taxon>
        <taxon>Pseudomonadati</taxon>
        <taxon>Pseudomonadota</taxon>
        <taxon>Gammaproteobacteria</taxon>
        <taxon>Enterobacterales</taxon>
        <taxon>Enterobacteriaceae</taxon>
        <taxon>Atlantibacter</taxon>
    </lineage>
</organism>
<evidence type="ECO:0000256" key="1">
    <source>
        <dbReference type="SAM" id="Phobius"/>
    </source>
</evidence>
<sequence>MPRSDYQSNMVNVFRTLYVLFVSAIALIWFNQNSLATWWQLTYHNACPWSQLSMRSWSAGETLMQASLSAKNAFIETFNSESIEETGIMEPVPSWPQLHATLPLVLAGKGSPTPAPANNPAASSEAARVATITQNQSVLFIGDSMMEGVAPHAMKMLNDRYQVHGINLSKRSTGLAYPSAFNWPKAVKTALNKPDNVGAMVVFLGPNDPWSMPAEQRGKWLTFKSPAWEESYRNRIRSIIDEAKQHNVAVIWVSPPNMRRSDLNSGMEYLRTLYASEAETAHCIYLSGNSILGYNDTQYDDYREVNGRRIRLRSGDGTHFTPLGQIMIAKSILASLQVVIHENK</sequence>
<dbReference type="AlphaFoldDB" id="A0A3R9FPU6"/>
<evidence type="ECO:0000313" key="3">
    <source>
        <dbReference type="Proteomes" id="UP000275331"/>
    </source>
</evidence>
<dbReference type="PANTHER" id="PTHR30383">
    <property type="entry name" value="THIOESTERASE 1/PROTEASE 1/LYSOPHOSPHOLIPASE L1"/>
    <property type="match status" value="1"/>
</dbReference>
<accession>A0A3R9FPU6</accession>
<dbReference type="GO" id="GO:0004622">
    <property type="term" value="F:phosphatidylcholine lysophospholipase activity"/>
    <property type="evidence" value="ECO:0007669"/>
    <property type="project" value="TreeGrafter"/>
</dbReference>
<dbReference type="PANTHER" id="PTHR30383:SF24">
    <property type="entry name" value="THIOESTERASE 1_PROTEASE 1_LYSOPHOSPHOLIPASE L1"/>
    <property type="match status" value="1"/>
</dbReference>
<dbReference type="Gene3D" id="3.40.50.1110">
    <property type="entry name" value="SGNH hydrolase"/>
    <property type="match status" value="1"/>
</dbReference>
<reference evidence="2 3" key="1">
    <citation type="submission" date="2018-10" db="EMBL/GenBank/DDBJ databases">
        <title>Transmission dynamics of multidrug resistant bacteria on intensive care unit surfaces.</title>
        <authorList>
            <person name="D'Souza A.W."/>
            <person name="Potter R.F."/>
            <person name="Wallace M."/>
            <person name="Shupe A."/>
            <person name="Patel S."/>
            <person name="Sun S."/>
            <person name="Gul D."/>
            <person name="Kwon J.H."/>
            <person name="Andleeb S."/>
            <person name="Burnham C.-A.D."/>
            <person name="Dantas G."/>
        </authorList>
    </citation>
    <scope>NUCLEOTIDE SEQUENCE [LARGE SCALE GENOMIC DNA]</scope>
    <source>
        <strain evidence="2 3">AS_373</strain>
    </source>
</reference>
<keyword evidence="1" id="KW-0812">Transmembrane</keyword>
<dbReference type="EMBL" id="RHXB01000017">
    <property type="protein sequence ID" value="RSE22543.1"/>
    <property type="molecule type" value="Genomic_DNA"/>
</dbReference>
<keyword evidence="1" id="KW-1133">Transmembrane helix</keyword>
<feature type="transmembrane region" description="Helical" evidence="1">
    <location>
        <begin position="12"/>
        <end position="30"/>
    </location>
</feature>
<protein>
    <submittedName>
        <fullName evidence="2">DUF459 domain-containing protein</fullName>
    </submittedName>
</protein>
<gene>
    <name evidence="2" type="ORF">EGT71_20910</name>
</gene>
<dbReference type="OrthoDB" id="445620at2"/>
<dbReference type="InterPro" id="IPR036514">
    <property type="entry name" value="SGNH_hydro_sf"/>
</dbReference>
<dbReference type="SUPFAM" id="SSF52266">
    <property type="entry name" value="SGNH hydrolase"/>
    <property type="match status" value="1"/>
</dbReference>
<name>A0A3R9FPU6_9ENTR</name>
<evidence type="ECO:0000313" key="2">
    <source>
        <dbReference type="EMBL" id="RSE22543.1"/>
    </source>
</evidence>